<dbReference type="GO" id="GO:0000974">
    <property type="term" value="C:Prp19 complex"/>
    <property type="evidence" value="ECO:0007669"/>
    <property type="project" value="TreeGrafter"/>
</dbReference>
<feature type="compositionally biased region" description="Basic residues" evidence="7">
    <location>
        <begin position="1"/>
        <end position="10"/>
    </location>
</feature>
<evidence type="ECO:0000313" key="9">
    <source>
        <dbReference type="Proteomes" id="UP000013827"/>
    </source>
</evidence>
<dbReference type="Gene3D" id="1.25.40.10">
    <property type="entry name" value="Tetratricopeptide repeat domain"/>
    <property type="match status" value="1"/>
</dbReference>
<dbReference type="Proteomes" id="UP000013827">
    <property type="component" value="Unassembled WGS sequence"/>
</dbReference>
<evidence type="ECO:0000256" key="4">
    <source>
        <dbReference type="ARBA" id="ARBA00022737"/>
    </source>
</evidence>
<dbReference type="KEGG" id="ehx:EMIHUDRAFT_456248"/>
<evidence type="ECO:0000256" key="3">
    <source>
        <dbReference type="ARBA" id="ARBA00022664"/>
    </source>
</evidence>
<dbReference type="Pfam" id="PF23241">
    <property type="entry name" value="HAT_PRP39_C"/>
    <property type="match status" value="1"/>
</dbReference>
<comment type="similarity">
    <text evidence="2">Belongs to the crooked-neck family.</text>
</comment>
<dbReference type="EnsemblProtists" id="EOD31621">
    <property type="protein sequence ID" value="EOD31621"/>
    <property type="gene ID" value="EMIHUDRAFT_456248"/>
</dbReference>
<dbReference type="GO" id="GO:0000245">
    <property type="term" value="P:spliceosomal complex assembly"/>
    <property type="evidence" value="ECO:0007669"/>
    <property type="project" value="TreeGrafter"/>
</dbReference>
<dbReference type="STRING" id="2903.R1F8A4"/>
<dbReference type="AlphaFoldDB" id="A0A0D3K786"/>
<keyword evidence="3" id="KW-0507">mRNA processing</keyword>
<evidence type="ECO:0000313" key="8">
    <source>
        <dbReference type="EnsemblProtists" id="EOD31621"/>
    </source>
</evidence>
<keyword evidence="6" id="KW-0539">Nucleus</keyword>
<sequence length="254" mass="28871">MSQRCSSHKGGRPEGSECGGGDGWWPVRAAAAGATELVAGARALFDRWTEWEPEDHAWTSFVRLELRANQPDRARAVFQRRAAYVACHNLPRAWVKWAKFEEKQGQTANSRAVFEAAMQEMDERDHGEAFFLAFAQFEERAKEAERARAIYNCVAFFFFLYPTQKLISSTYSHPFSAWRDMLARGGSEAALASVEAKMPKRVKKRRPVLGEEGEAAGWEEYYDYIFAEEEAAAPSLKILDMARKWKKQKVEGDS</sequence>
<proteinExistence type="inferred from homology"/>
<dbReference type="GO" id="GO:0071011">
    <property type="term" value="C:precatalytic spliceosome"/>
    <property type="evidence" value="ECO:0007669"/>
    <property type="project" value="TreeGrafter"/>
</dbReference>
<feature type="region of interest" description="Disordered" evidence="7">
    <location>
        <begin position="1"/>
        <end position="21"/>
    </location>
</feature>
<evidence type="ECO:0000256" key="2">
    <source>
        <dbReference type="ARBA" id="ARBA00008644"/>
    </source>
</evidence>
<dbReference type="eggNOG" id="KOG1915">
    <property type="taxonomic scope" value="Eukaryota"/>
</dbReference>
<organism evidence="8 9">
    <name type="scientific">Emiliania huxleyi (strain CCMP1516)</name>
    <dbReference type="NCBI Taxonomy" id="280463"/>
    <lineage>
        <taxon>Eukaryota</taxon>
        <taxon>Haptista</taxon>
        <taxon>Haptophyta</taxon>
        <taxon>Prymnesiophyceae</taxon>
        <taxon>Isochrysidales</taxon>
        <taxon>Noelaerhabdaceae</taxon>
        <taxon>Emiliania</taxon>
    </lineage>
</organism>
<dbReference type="InterPro" id="IPR003107">
    <property type="entry name" value="HAT"/>
</dbReference>
<keyword evidence="9" id="KW-1185">Reference proteome</keyword>
<dbReference type="SUPFAM" id="SSF48452">
    <property type="entry name" value="TPR-like"/>
    <property type="match status" value="1"/>
</dbReference>
<dbReference type="PANTHER" id="PTHR11246:SF3">
    <property type="entry name" value="CROOKED NECK-LIKE PROTEIN 1"/>
    <property type="match status" value="1"/>
</dbReference>
<dbReference type="SMART" id="SM00386">
    <property type="entry name" value="HAT"/>
    <property type="match status" value="3"/>
</dbReference>
<name>A0A0D3K786_EMIH1</name>
<keyword evidence="4" id="KW-0677">Repeat</keyword>
<dbReference type="InterPro" id="IPR011990">
    <property type="entry name" value="TPR-like_helical_dom_sf"/>
</dbReference>
<evidence type="ECO:0000256" key="1">
    <source>
        <dbReference type="ARBA" id="ARBA00004123"/>
    </source>
</evidence>
<dbReference type="GeneID" id="17276895"/>
<dbReference type="GO" id="GO:0071014">
    <property type="term" value="C:post-mRNA release spliceosomal complex"/>
    <property type="evidence" value="ECO:0007669"/>
    <property type="project" value="TreeGrafter"/>
</dbReference>
<evidence type="ECO:0000256" key="6">
    <source>
        <dbReference type="ARBA" id="ARBA00023242"/>
    </source>
</evidence>
<evidence type="ECO:0008006" key="10">
    <source>
        <dbReference type="Google" id="ProtNLM"/>
    </source>
</evidence>
<evidence type="ECO:0000256" key="5">
    <source>
        <dbReference type="ARBA" id="ARBA00023187"/>
    </source>
</evidence>
<reference evidence="8" key="2">
    <citation type="submission" date="2024-10" db="UniProtKB">
        <authorList>
            <consortium name="EnsemblProtists"/>
        </authorList>
    </citation>
    <scope>IDENTIFICATION</scope>
</reference>
<dbReference type="GO" id="GO:0071007">
    <property type="term" value="C:U2-type catalytic step 2 spliceosome"/>
    <property type="evidence" value="ECO:0007669"/>
    <property type="project" value="TreeGrafter"/>
</dbReference>
<protein>
    <recommendedName>
        <fullName evidence="10">Suppressor of forked domain-containing protein</fullName>
    </recommendedName>
</protein>
<comment type="subcellular location">
    <subcellularLocation>
        <location evidence="1">Nucleus</location>
    </subcellularLocation>
</comment>
<reference evidence="9" key="1">
    <citation type="journal article" date="2013" name="Nature">
        <title>Pan genome of the phytoplankton Emiliania underpins its global distribution.</title>
        <authorList>
            <person name="Read B.A."/>
            <person name="Kegel J."/>
            <person name="Klute M.J."/>
            <person name="Kuo A."/>
            <person name="Lefebvre S.C."/>
            <person name="Maumus F."/>
            <person name="Mayer C."/>
            <person name="Miller J."/>
            <person name="Monier A."/>
            <person name="Salamov A."/>
            <person name="Young J."/>
            <person name="Aguilar M."/>
            <person name="Claverie J.M."/>
            <person name="Frickenhaus S."/>
            <person name="Gonzalez K."/>
            <person name="Herman E.K."/>
            <person name="Lin Y.C."/>
            <person name="Napier J."/>
            <person name="Ogata H."/>
            <person name="Sarno A.F."/>
            <person name="Shmutz J."/>
            <person name="Schroeder D."/>
            <person name="de Vargas C."/>
            <person name="Verret F."/>
            <person name="von Dassow P."/>
            <person name="Valentin K."/>
            <person name="Van de Peer Y."/>
            <person name="Wheeler G."/>
            <person name="Dacks J.B."/>
            <person name="Delwiche C.F."/>
            <person name="Dyhrman S.T."/>
            <person name="Glockner G."/>
            <person name="John U."/>
            <person name="Richards T."/>
            <person name="Worden A.Z."/>
            <person name="Zhang X."/>
            <person name="Grigoriev I.V."/>
            <person name="Allen A.E."/>
            <person name="Bidle K."/>
            <person name="Borodovsky M."/>
            <person name="Bowler C."/>
            <person name="Brownlee C."/>
            <person name="Cock J.M."/>
            <person name="Elias M."/>
            <person name="Gladyshev V.N."/>
            <person name="Groth M."/>
            <person name="Guda C."/>
            <person name="Hadaegh A."/>
            <person name="Iglesias-Rodriguez M.D."/>
            <person name="Jenkins J."/>
            <person name="Jones B.M."/>
            <person name="Lawson T."/>
            <person name="Leese F."/>
            <person name="Lindquist E."/>
            <person name="Lobanov A."/>
            <person name="Lomsadze A."/>
            <person name="Malik S.B."/>
            <person name="Marsh M.E."/>
            <person name="Mackinder L."/>
            <person name="Mock T."/>
            <person name="Mueller-Roeber B."/>
            <person name="Pagarete A."/>
            <person name="Parker M."/>
            <person name="Probert I."/>
            <person name="Quesneville H."/>
            <person name="Raines C."/>
            <person name="Rensing S.A."/>
            <person name="Riano-Pachon D.M."/>
            <person name="Richier S."/>
            <person name="Rokitta S."/>
            <person name="Shiraiwa Y."/>
            <person name="Soanes D.M."/>
            <person name="van der Giezen M."/>
            <person name="Wahlund T.M."/>
            <person name="Williams B."/>
            <person name="Wilson W."/>
            <person name="Wolfe G."/>
            <person name="Wurch L.L."/>
        </authorList>
    </citation>
    <scope>NUCLEOTIDE SEQUENCE</scope>
</reference>
<dbReference type="PANTHER" id="PTHR11246">
    <property type="entry name" value="PRE-MRNA SPLICING FACTOR"/>
    <property type="match status" value="1"/>
</dbReference>
<dbReference type="PaxDb" id="2903-EOD31621"/>
<accession>A0A0D3K786</accession>
<dbReference type="InterPro" id="IPR059164">
    <property type="entry name" value="HAT_PRP39_C"/>
</dbReference>
<evidence type="ECO:0000256" key="7">
    <source>
        <dbReference type="SAM" id="MobiDB-lite"/>
    </source>
</evidence>
<dbReference type="InterPro" id="IPR045075">
    <property type="entry name" value="Syf1-like"/>
</dbReference>
<keyword evidence="5" id="KW-0508">mRNA splicing</keyword>
<dbReference type="RefSeq" id="XP_005784050.1">
    <property type="nucleotide sequence ID" value="XM_005783993.1"/>
</dbReference>
<dbReference type="HOGENOM" id="CLU_1095974_0_0_1"/>